<proteinExistence type="predicted"/>
<keyword evidence="2" id="KW-1185">Reference proteome</keyword>
<name>C1GS47_PARBA</name>
<dbReference type="HOGENOM" id="CLU_2455348_0_0_1"/>
<evidence type="ECO:0000313" key="2">
    <source>
        <dbReference type="Proteomes" id="UP000002059"/>
    </source>
</evidence>
<reference evidence="1 2" key="1">
    <citation type="journal article" date="2011" name="PLoS Genet.">
        <title>Comparative genomic analysis of human fungal pathogens causing paracoccidioidomycosis.</title>
        <authorList>
            <person name="Desjardins C.A."/>
            <person name="Champion M.D."/>
            <person name="Holder J.W."/>
            <person name="Muszewska A."/>
            <person name="Goldberg J."/>
            <person name="Bailao A.M."/>
            <person name="Brigido M.M."/>
            <person name="Ferreira M.E."/>
            <person name="Garcia A.M."/>
            <person name="Grynberg M."/>
            <person name="Gujja S."/>
            <person name="Heiman D.I."/>
            <person name="Henn M.R."/>
            <person name="Kodira C.D."/>
            <person name="Leon-Narvaez H."/>
            <person name="Longo L.V."/>
            <person name="Ma L.J."/>
            <person name="Malavazi I."/>
            <person name="Matsuo A.L."/>
            <person name="Morais F.V."/>
            <person name="Pereira M."/>
            <person name="Rodriguez-Brito S."/>
            <person name="Sakthikumar S."/>
            <person name="Salem-Izacc S.M."/>
            <person name="Sykes S.M."/>
            <person name="Teixeira M.M."/>
            <person name="Vallejo M.C."/>
            <person name="Walter M.E."/>
            <person name="Yandava C."/>
            <person name="Young S."/>
            <person name="Zeng Q."/>
            <person name="Zucker J."/>
            <person name="Felipe M.S."/>
            <person name="Goldman G.H."/>
            <person name="Haas B.J."/>
            <person name="McEwen J.G."/>
            <person name="Nino-Vega G."/>
            <person name="Puccia R."/>
            <person name="San-Blas G."/>
            <person name="Soares C.M."/>
            <person name="Birren B.W."/>
            <person name="Cuomo C.A."/>
        </authorList>
    </citation>
    <scope>NUCLEOTIDE SEQUENCE [LARGE SCALE GENOMIC DNA]</scope>
    <source>
        <strain evidence="2">ATCC MYA-826 / Pb01</strain>
    </source>
</reference>
<protein>
    <submittedName>
        <fullName evidence="1">Uncharacterized protein</fullName>
    </submittedName>
</protein>
<evidence type="ECO:0000313" key="1">
    <source>
        <dbReference type="EMBL" id="EEH38880.2"/>
    </source>
</evidence>
<dbReference type="AlphaFoldDB" id="C1GS47"/>
<sequence>MKRPENLATANSGVTIAKMGEGYAELPQEEAECGRRERLAILVTNLEEDMLSYVPIMHVRPGSGTGRPWSCYICASSLQKHTAELSFAE</sequence>
<gene>
    <name evidence="1" type="ORF">PAAG_01342</name>
</gene>
<dbReference type="VEuPathDB" id="FungiDB:PAAG_01342"/>
<dbReference type="EMBL" id="KN293994">
    <property type="protein sequence ID" value="EEH38880.2"/>
    <property type="molecule type" value="Genomic_DNA"/>
</dbReference>
<dbReference type="GeneID" id="9099621"/>
<dbReference type="RefSeq" id="XP_015701227.1">
    <property type="nucleotide sequence ID" value="XM_015844319.1"/>
</dbReference>
<accession>C1GS47</accession>
<organism evidence="1 2">
    <name type="scientific">Paracoccidioides lutzii (strain ATCC MYA-826 / Pb01)</name>
    <name type="common">Paracoccidioides brasiliensis</name>
    <dbReference type="NCBI Taxonomy" id="502779"/>
    <lineage>
        <taxon>Eukaryota</taxon>
        <taxon>Fungi</taxon>
        <taxon>Dikarya</taxon>
        <taxon>Ascomycota</taxon>
        <taxon>Pezizomycotina</taxon>
        <taxon>Eurotiomycetes</taxon>
        <taxon>Eurotiomycetidae</taxon>
        <taxon>Onygenales</taxon>
        <taxon>Ajellomycetaceae</taxon>
        <taxon>Paracoccidioides</taxon>
    </lineage>
</organism>
<dbReference type="Proteomes" id="UP000002059">
    <property type="component" value="Partially assembled WGS sequence"/>
</dbReference>
<dbReference type="KEGG" id="pbl:PAAG_01342"/>